<evidence type="ECO:0000256" key="4">
    <source>
        <dbReference type="ARBA" id="ARBA00022840"/>
    </source>
</evidence>
<dbReference type="EC" id="2.7.7.108" evidence="5"/>
<proteinExistence type="predicted"/>
<dbReference type="SUPFAM" id="SSF140931">
    <property type="entry name" value="Fic-like"/>
    <property type="match status" value="1"/>
</dbReference>
<comment type="catalytic activity">
    <reaction evidence="6">
        <text>L-threonyl-[protein] + ATP = 3-O-(5'-adenylyl)-L-threonyl-[protein] + diphosphate</text>
        <dbReference type="Rhea" id="RHEA:54292"/>
        <dbReference type="Rhea" id="RHEA-COMP:11060"/>
        <dbReference type="Rhea" id="RHEA-COMP:13847"/>
        <dbReference type="ChEBI" id="CHEBI:30013"/>
        <dbReference type="ChEBI" id="CHEBI:30616"/>
        <dbReference type="ChEBI" id="CHEBI:33019"/>
        <dbReference type="ChEBI" id="CHEBI:138113"/>
        <dbReference type="EC" id="2.7.7.108"/>
    </reaction>
</comment>
<evidence type="ECO:0000256" key="2">
    <source>
        <dbReference type="ARBA" id="ARBA00022695"/>
    </source>
</evidence>
<comment type="catalytic activity">
    <reaction evidence="7">
        <text>L-tyrosyl-[protein] + ATP = O-(5'-adenylyl)-L-tyrosyl-[protein] + diphosphate</text>
        <dbReference type="Rhea" id="RHEA:54288"/>
        <dbReference type="Rhea" id="RHEA-COMP:10136"/>
        <dbReference type="Rhea" id="RHEA-COMP:13846"/>
        <dbReference type="ChEBI" id="CHEBI:30616"/>
        <dbReference type="ChEBI" id="CHEBI:33019"/>
        <dbReference type="ChEBI" id="CHEBI:46858"/>
        <dbReference type="ChEBI" id="CHEBI:83624"/>
        <dbReference type="EC" id="2.7.7.108"/>
    </reaction>
</comment>
<dbReference type="InterPro" id="IPR036597">
    <property type="entry name" value="Fido-like_dom_sf"/>
</dbReference>
<keyword evidence="4" id="KW-0067">ATP-binding</keyword>
<reference evidence="9 10" key="1">
    <citation type="submission" date="2019-03" db="EMBL/GenBank/DDBJ databases">
        <title>Complete genome sequence of two outbreak-associated Acinetobacter haemolyticus strains.</title>
        <authorList>
            <person name="Bai L."/>
            <person name="Zhang S.-C."/>
            <person name="Deng Y."/>
            <person name="Song C.-C."/>
            <person name="Kang G.-B."/>
            <person name="Dong Y."/>
            <person name="Wang Y."/>
            <person name="Gao F."/>
            <person name="Huang H."/>
        </authorList>
    </citation>
    <scope>NUCLEOTIDE SEQUENCE [LARGE SCALE GENOMIC DNA]</scope>
    <source>
        <strain evidence="9 10">TJR01</strain>
    </source>
</reference>
<dbReference type="InterPro" id="IPR003812">
    <property type="entry name" value="Fido"/>
</dbReference>
<organism evidence="9 10">
    <name type="scientific">Acinetobacter haemolyticus</name>
    <dbReference type="NCBI Taxonomy" id="29430"/>
    <lineage>
        <taxon>Bacteria</taxon>
        <taxon>Pseudomonadati</taxon>
        <taxon>Pseudomonadota</taxon>
        <taxon>Gammaproteobacteria</taxon>
        <taxon>Moraxellales</taxon>
        <taxon>Moraxellaceae</taxon>
        <taxon>Acinetobacter</taxon>
    </lineage>
</organism>
<dbReference type="Proteomes" id="UP000294395">
    <property type="component" value="Chromosome"/>
</dbReference>
<accession>A0A4P7B3T0</accession>
<dbReference type="PROSITE" id="PS51459">
    <property type="entry name" value="FIDO"/>
    <property type="match status" value="1"/>
</dbReference>
<dbReference type="PANTHER" id="PTHR39560">
    <property type="entry name" value="PROTEIN ADENYLYLTRANSFERASE FIC-RELATED"/>
    <property type="match status" value="1"/>
</dbReference>
<dbReference type="PANTHER" id="PTHR39560:SF1">
    <property type="entry name" value="PROTEIN ADENYLYLTRANSFERASE FIC-RELATED"/>
    <property type="match status" value="1"/>
</dbReference>
<keyword evidence="1" id="KW-0808">Transferase</keyword>
<dbReference type="Gene3D" id="1.10.3290.10">
    <property type="entry name" value="Fido-like domain"/>
    <property type="match status" value="1"/>
</dbReference>
<evidence type="ECO:0000256" key="6">
    <source>
        <dbReference type="ARBA" id="ARBA00047939"/>
    </source>
</evidence>
<protein>
    <recommendedName>
        <fullName evidence="5">protein adenylyltransferase</fullName>
        <ecNumber evidence="5">2.7.7.108</ecNumber>
    </recommendedName>
</protein>
<gene>
    <name evidence="9" type="ORF">AHTJR_00940</name>
</gene>
<dbReference type="AlphaFoldDB" id="A0A4P7B3T0"/>
<dbReference type="GO" id="GO:0051302">
    <property type="term" value="P:regulation of cell division"/>
    <property type="evidence" value="ECO:0007669"/>
    <property type="project" value="TreeGrafter"/>
</dbReference>
<dbReference type="EMBL" id="CP038009">
    <property type="protein sequence ID" value="QBQ14940.1"/>
    <property type="molecule type" value="Genomic_DNA"/>
</dbReference>
<sequence>MKYSIGTTEGDYEQGSDGRVLKNKLGITSETEMQEAEEYLLLQLYNYIFADEFSIERLSFQDIMVWHRKWLKPIYAWAGELRTVDMSKGDFRFAAAQFLQAQIQPFEDEFLNCYSKLNQIDFEELVSFLAKSHVEFILIHPFREGNGRMSRLLMDVLATQAGYGPLDYSLWDQHKDFYFGSIQAGVAGDYQHMERLVRDILIKAH</sequence>
<evidence type="ECO:0000256" key="5">
    <source>
        <dbReference type="ARBA" id="ARBA00034531"/>
    </source>
</evidence>
<evidence type="ECO:0000313" key="9">
    <source>
        <dbReference type="EMBL" id="QBQ14940.1"/>
    </source>
</evidence>
<feature type="domain" description="Fido" evidence="8">
    <location>
        <begin position="58"/>
        <end position="199"/>
    </location>
</feature>
<dbReference type="GO" id="GO:0070733">
    <property type="term" value="F:AMPylase activity"/>
    <property type="evidence" value="ECO:0007669"/>
    <property type="project" value="UniProtKB-EC"/>
</dbReference>
<evidence type="ECO:0000259" key="8">
    <source>
        <dbReference type="PROSITE" id="PS51459"/>
    </source>
</evidence>
<dbReference type="GO" id="GO:0005524">
    <property type="term" value="F:ATP binding"/>
    <property type="evidence" value="ECO:0007669"/>
    <property type="project" value="UniProtKB-KW"/>
</dbReference>
<evidence type="ECO:0000256" key="1">
    <source>
        <dbReference type="ARBA" id="ARBA00022679"/>
    </source>
</evidence>
<evidence type="ECO:0000256" key="7">
    <source>
        <dbReference type="ARBA" id="ARBA00048696"/>
    </source>
</evidence>
<keyword evidence="2" id="KW-0548">Nucleotidyltransferase</keyword>
<dbReference type="RefSeq" id="WP_134251278.1">
    <property type="nucleotide sequence ID" value="NZ_CP038009.1"/>
</dbReference>
<evidence type="ECO:0000313" key="10">
    <source>
        <dbReference type="Proteomes" id="UP000294395"/>
    </source>
</evidence>
<evidence type="ECO:0000256" key="3">
    <source>
        <dbReference type="ARBA" id="ARBA00022741"/>
    </source>
</evidence>
<keyword evidence="3" id="KW-0547">Nucleotide-binding</keyword>
<dbReference type="Pfam" id="PF02661">
    <property type="entry name" value="Fic"/>
    <property type="match status" value="1"/>
</dbReference>
<name>A0A4P7B3T0_ACIHA</name>